<sequence length="549" mass="61928">MVLLGFYNVLNVEGATHFRSRHGFVGIFSFGVPICDLCLGSSEALRSCGRLDETSKKGLCWSELKRSGMSQWGVCRLVKFENKNDDPQMSSIVVKDVEDKKDDGEAVAAESPIIPEIRKRKSLILSQDGEERGAKCATVRRQSSGLDKCKKNKLEKSKERWSADRYKLAEQNMLDIMKDEGAVFENPISRPALRTAARKRIGDTGLLDHLLKHIDGRVAPGGTERFRRCYNTDGVMEYWLESADLVKIKREAGVPDPNYIPPSWWKHGGGPSQDSVCSEELKLLKAEMEKMKRDMREMMSKQQEQEQHNPIEEMHKELVKWKAKTDQHLMEISGSLSGMQDMYNDLIKWKAKIEQQLLEISNSVSSMQSSKNCTALSPSYPERWEDWLESTNLDDIQAEDFVPLLGNGDLVNLGGEIPVRDLYSVPPPQLKTGSNPSQDSVCARELGLLKEEMAKMKRDVQELVPRRQEEDQANVTPDSSLTTNSKSDPDNSVLLFQEMFKELIEWKAKMEQQLMEISKTGHEPLPSSEGSSSTTIGRVAHTVVLFNGT</sequence>
<accession>A0ACB8J602</accession>
<reference evidence="2" key="1">
    <citation type="journal article" date="2023" name="Hortic. Res.">
        <title>A chromosome-level phased genome enabling allele-level studies in sweet orange: a case study on citrus Huanglongbing tolerance.</title>
        <authorList>
            <person name="Wu B."/>
            <person name="Yu Q."/>
            <person name="Deng Z."/>
            <person name="Duan Y."/>
            <person name="Luo F."/>
            <person name="Gmitter F. Jr."/>
        </authorList>
    </citation>
    <scope>NUCLEOTIDE SEQUENCE [LARGE SCALE GENOMIC DNA]</scope>
    <source>
        <strain evidence="2">cv. Valencia</strain>
    </source>
</reference>
<evidence type="ECO:0000313" key="2">
    <source>
        <dbReference type="Proteomes" id="UP000829398"/>
    </source>
</evidence>
<keyword evidence="2" id="KW-1185">Reference proteome</keyword>
<gene>
    <name evidence="1" type="ORF">KPL71_020229</name>
</gene>
<protein>
    <submittedName>
        <fullName evidence="1">DYAD protein</fullName>
    </submittedName>
</protein>
<proteinExistence type="predicted"/>
<dbReference type="EMBL" id="CM039176">
    <property type="protein sequence ID" value="KAH9713048.1"/>
    <property type="molecule type" value="Genomic_DNA"/>
</dbReference>
<comment type="caution">
    <text evidence="1">The sequence shown here is derived from an EMBL/GenBank/DDBJ whole genome shotgun (WGS) entry which is preliminary data.</text>
</comment>
<evidence type="ECO:0000313" key="1">
    <source>
        <dbReference type="EMBL" id="KAH9713048.1"/>
    </source>
</evidence>
<name>A0ACB8J602_CITSI</name>
<dbReference type="Proteomes" id="UP000829398">
    <property type="component" value="Chromosome 7"/>
</dbReference>
<organism evidence="1 2">
    <name type="scientific">Citrus sinensis</name>
    <name type="common">Sweet orange</name>
    <name type="synonym">Citrus aurantium var. sinensis</name>
    <dbReference type="NCBI Taxonomy" id="2711"/>
    <lineage>
        <taxon>Eukaryota</taxon>
        <taxon>Viridiplantae</taxon>
        <taxon>Streptophyta</taxon>
        <taxon>Embryophyta</taxon>
        <taxon>Tracheophyta</taxon>
        <taxon>Spermatophyta</taxon>
        <taxon>Magnoliopsida</taxon>
        <taxon>eudicotyledons</taxon>
        <taxon>Gunneridae</taxon>
        <taxon>Pentapetalae</taxon>
        <taxon>rosids</taxon>
        <taxon>malvids</taxon>
        <taxon>Sapindales</taxon>
        <taxon>Rutaceae</taxon>
        <taxon>Aurantioideae</taxon>
        <taxon>Citrus</taxon>
    </lineage>
</organism>